<evidence type="ECO:0008006" key="4">
    <source>
        <dbReference type="Google" id="ProtNLM"/>
    </source>
</evidence>
<keyword evidence="1" id="KW-0812">Transmembrane</keyword>
<dbReference type="EMBL" id="BAABBN010000004">
    <property type="protein sequence ID" value="GAA3912474.1"/>
    <property type="molecule type" value="Genomic_DNA"/>
</dbReference>
<protein>
    <recommendedName>
        <fullName evidence="4">Transposase</fullName>
    </recommendedName>
</protein>
<feature type="transmembrane region" description="Helical" evidence="1">
    <location>
        <begin position="20"/>
        <end position="43"/>
    </location>
</feature>
<comment type="caution">
    <text evidence="2">The sequence shown here is derived from an EMBL/GenBank/DDBJ whole genome shotgun (WGS) entry which is preliminary data.</text>
</comment>
<evidence type="ECO:0000256" key="1">
    <source>
        <dbReference type="SAM" id="Phobius"/>
    </source>
</evidence>
<keyword evidence="3" id="KW-1185">Reference proteome</keyword>
<sequence>MSNGDFRFRTWQVKTRQLSLIKWFVMLIVIKLLALDFGAQTIAKVKVTGRKIHGLGQWMSLYVEASRDEKL</sequence>
<gene>
    <name evidence="2" type="ORF">GCM10022277_04010</name>
</gene>
<evidence type="ECO:0000313" key="2">
    <source>
        <dbReference type="EMBL" id="GAA3912474.1"/>
    </source>
</evidence>
<keyword evidence="1" id="KW-0472">Membrane</keyword>
<dbReference type="Proteomes" id="UP001501565">
    <property type="component" value="Unassembled WGS sequence"/>
</dbReference>
<evidence type="ECO:0000313" key="3">
    <source>
        <dbReference type="Proteomes" id="UP001501565"/>
    </source>
</evidence>
<proteinExistence type="predicted"/>
<keyword evidence="1" id="KW-1133">Transmembrane helix</keyword>
<accession>A0ABP7M0T9</accession>
<name>A0ABP7M0T9_9GAMM</name>
<organism evidence="2 3">
    <name type="scientific">Litoribacillus peritrichatus</name>
    <dbReference type="NCBI Taxonomy" id="718191"/>
    <lineage>
        <taxon>Bacteria</taxon>
        <taxon>Pseudomonadati</taxon>
        <taxon>Pseudomonadota</taxon>
        <taxon>Gammaproteobacteria</taxon>
        <taxon>Oceanospirillales</taxon>
        <taxon>Oceanospirillaceae</taxon>
        <taxon>Litoribacillus</taxon>
    </lineage>
</organism>
<reference evidence="3" key="1">
    <citation type="journal article" date="2019" name="Int. J. Syst. Evol. Microbiol.">
        <title>The Global Catalogue of Microorganisms (GCM) 10K type strain sequencing project: providing services to taxonomists for standard genome sequencing and annotation.</title>
        <authorList>
            <consortium name="The Broad Institute Genomics Platform"/>
            <consortium name="The Broad Institute Genome Sequencing Center for Infectious Disease"/>
            <person name="Wu L."/>
            <person name="Ma J."/>
        </authorList>
    </citation>
    <scope>NUCLEOTIDE SEQUENCE [LARGE SCALE GENOMIC DNA]</scope>
    <source>
        <strain evidence="3">JCM 17551</strain>
    </source>
</reference>